<evidence type="ECO:0000313" key="1">
    <source>
        <dbReference type="EMBL" id="KAF2475094.1"/>
    </source>
</evidence>
<protein>
    <submittedName>
        <fullName evidence="1">Uncharacterized protein</fullName>
    </submittedName>
</protein>
<dbReference type="EMBL" id="MU003496">
    <property type="protein sequence ID" value="KAF2475094.1"/>
    <property type="molecule type" value="Genomic_DNA"/>
</dbReference>
<comment type="caution">
    <text evidence="1">The sequence shown here is derived from an EMBL/GenBank/DDBJ whole genome shotgun (WGS) entry which is preliminary data.</text>
</comment>
<keyword evidence="2" id="KW-1185">Reference proteome</keyword>
<dbReference type="Proteomes" id="UP000799755">
    <property type="component" value="Unassembled WGS sequence"/>
</dbReference>
<evidence type="ECO:0000313" key="2">
    <source>
        <dbReference type="Proteomes" id="UP000799755"/>
    </source>
</evidence>
<gene>
    <name evidence="1" type="ORF">BDR25DRAFT_350504</name>
</gene>
<accession>A0ACB6R748</accession>
<sequence length="352" mass="40251">MNFILEVKPYRSKRNIKIKATRKQSHEEEKAMIKARRNQRHARGAMQERKSKPQSNFHHNRKPHKQDNISSTEQLEMPSFKSLFETFLTSSLTLFGPPSSPTQRHKERACQEFPDYPLVGNKPEEFMTESLMVSSRALALLSRILWLFSGSRYWSLNIVDAWNMLEDRYLLIFLELSDKSWTPATTGAKSSGASSDSLHGCCRVERGSLCTSNVSSVLKPDVRSWRGPWLLQPFDLCSCFIELYCREDGENTKGELDRKGRVYSQGRGTEGDCSVTRSSVRGVAMVRVVSNGNTKFLSVKHVDQLNLPPGHYWKSKKRLTIILQAKENNCCKKSLLIDITDTNVLPQHIHFP</sequence>
<reference evidence="1" key="1">
    <citation type="journal article" date="2020" name="Stud. Mycol.">
        <title>101 Dothideomycetes genomes: a test case for predicting lifestyles and emergence of pathogens.</title>
        <authorList>
            <person name="Haridas S."/>
            <person name="Albert R."/>
            <person name="Binder M."/>
            <person name="Bloem J."/>
            <person name="Labutti K."/>
            <person name="Salamov A."/>
            <person name="Andreopoulos B."/>
            <person name="Baker S."/>
            <person name="Barry K."/>
            <person name="Bills G."/>
            <person name="Bluhm B."/>
            <person name="Cannon C."/>
            <person name="Castanera R."/>
            <person name="Culley D."/>
            <person name="Daum C."/>
            <person name="Ezra D."/>
            <person name="Gonzalez J."/>
            <person name="Henrissat B."/>
            <person name="Kuo A."/>
            <person name="Liang C."/>
            <person name="Lipzen A."/>
            <person name="Lutzoni F."/>
            <person name="Magnuson J."/>
            <person name="Mondo S."/>
            <person name="Nolan M."/>
            <person name="Ohm R."/>
            <person name="Pangilinan J."/>
            <person name="Park H.-J."/>
            <person name="Ramirez L."/>
            <person name="Alfaro M."/>
            <person name="Sun H."/>
            <person name="Tritt A."/>
            <person name="Yoshinaga Y."/>
            <person name="Zwiers L.-H."/>
            <person name="Turgeon B."/>
            <person name="Goodwin S."/>
            <person name="Spatafora J."/>
            <person name="Crous P."/>
            <person name="Grigoriev I."/>
        </authorList>
    </citation>
    <scope>NUCLEOTIDE SEQUENCE</scope>
    <source>
        <strain evidence="1">ATCC 200398</strain>
    </source>
</reference>
<proteinExistence type="predicted"/>
<organism evidence="1 2">
    <name type="scientific">Lindgomyces ingoldianus</name>
    <dbReference type="NCBI Taxonomy" id="673940"/>
    <lineage>
        <taxon>Eukaryota</taxon>
        <taxon>Fungi</taxon>
        <taxon>Dikarya</taxon>
        <taxon>Ascomycota</taxon>
        <taxon>Pezizomycotina</taxon>
        <taxon>Dothideomycetes</taxon>
        <taxon>Pleosporomycetidae</taxon>
        <taxon>Pleosporales</taxon>
        <taxon>Lindgomycetaceae</taxon>
        <taxon>Lindgomyces</taxon>
    </lineage>
</organism>
<name>A0ACB6R748_9PLEO</name>